<reference evidence="8" key="1">
    <citation type="submission" date="2015-07" db="EMBL/GenBank/DDBJ databases">
        <title>Near-Complete Genome Sequence of the Cellulolytic Bacterium Bacteroides (Pseudobacteroides) cellulosolvens ATCC 35603.</title>
        <authorList>
            <person name="Dassa B."/>
            <person name="Utturkar S.M."/>
            <person name="Klingeman D.M."/>
            <person name="Hurt R.A."/>
            <person name="Keller M."/>
            <person name="Xu J."/>
            <person name="Reddy Y.H.K."/>
            <person name="Borovok I."/>
            <person name="Grinberg I.R."/>
            <person name="Lamed R."/>
            <person name="Zhivin O."/>
            <person name="Bayer E.A."/>
            <person name="Brown S.D."/>
        </authorList>
    </citation>
    <scope>NUCLEOTIDE SEQUENCE [LARGE SCALE GENOMIC DNA]</scope>
    <source>
        <strain evidence="8">DSM 2933</strain>
    </source>
</reference>
<gene>
    <name evidence="4" type="primary">mutL</name>
    <name evidence="7" type="ORF">Bccel_1020</name>
</gene>
<dbReference type="SUPFAM" id="SSF54211">
    <property type="entry name" value="Ribosomal protein S5 domain 2-like"/>
    <property type="match status" value="1"/>
</dbReference>
<dbReference type="InterPro" id="IPR037198">
    <property type="entry name" value="MutL_C_sf"/>
</dbReference>
<dbReference type="GO" id="GO:0006298">
    <property type="term" value="P:mismatch repair"/>
    <property type="evidence" value="ECO:0007669"/>
    <property type="project" value="UniProtKB-UniRule"/>
</dbReference>
<keyword evidence="8" id="KW-1185">Reference proteome</keyword>
<feature type="domain" description="MutL C-terminal dimerisation" evidence="5">
    <location>
        <begin position="522"/>
        <end position="664"/>
    </location>
</feature>
<dbReference type="Pfam" id="PF13589">
    <property type="entry name" value="HATPase_c_3"/>
    <property type="match status" value="1"/>
</dbReference>
<comment type="function">
    <text evidence="4">This protein is involved in the repair of mismatches in DNA. It is required for dam-dependent methyl-directed DNA mismatch repair. May act as a 'molecular matchmaker', a protein that promotes the formation of a stable complex between two or more DNA-binding proteins in an ATP-dependent manner without itself being part of a final effector complex.</text>
</comment>
<dbReference type="InterPro" id="IPR020667">
    <property type="entry name" value="DNA_mismatch_repair_MutL"/>
</dbReference>
<sequence length="708" mass="79553">MGKIVLLDENTSNKIAAGEVVERPASVIKELIENSIDAGADSISIEAKNGGVSLMRVTDNGSGIDDDDVEIAFERHATSKIRSANDLESINSLGFRGEALASIASVSVVELTTRTINKEYGIYARVEGGTVKELKQVGCPVGTSFVVSSLFYNTPARYKFLKKDSTEFGYISEIVNRIALAKPGISFKLTGNSSVALHSPGNNDLLSVIFSIYGKEVSRNLLPIDYEDSILKIKGYAGKPEISRSTREYQSIFINGRYIKSKLISAAIEEAYKTFVMKNKHPFTVLNIEINPLLVDVNVHPTKMEIRFSKEQEVFRSVYHAVNNALLSAPLIRDAHFQEKADNIFKIQDPEIRKADYVQQNIETAKTDIFKNKADVPTQNAGASTDYNKIQNSFEKKVPEKDSMSCDSLKETAENSTVENMPTEDIAIESNTVETNAIENNAIENNTIENRALEYKALENIAAENKGNKVEFTDNICKEIFDTDKYLTGDNINEEVLDKSHDSAKNEIKNKDNASIFENASIIGQVFSTYILLQRENELLLIDQHAAHERIMYEHYRDKFSKKEPFSQMLLTPVVVEIPYNEIKFMEDKKEIFYNLGFIFESFGNNSIIIRSVPFINDINSIKELFLEILDKIKKSNVDDIDIMADEAIYTIACKAAVKANRKLDVKEITSVMEKLGDTVNPYTCPHGRPVIVKLTKYELEKMFKRVL</sequence>
<evidence type="ECO:0000313" key="8">
    <source>
        <dbReference type="Proteomes" id="UP000036923"/>
    </source>
</evidence>
<evidence type="ECO:0000256" key="1">
    <source>
        <dbReference type="ARBA" id="ARBA00006082"/>
    </source>
</evidence>
<dbReference type="PANTHER" id="PTHR10073">
    <property type="entry name" value="DNA MISMATCH REPAIR PROTEIN MLH, PMS, MUTL"/>
    <property type="match status" value="1"/>
</dbReference>
<dbReference type="SMART" id="SM00853">
    <property type="entry name" value="MutL_C"/>
    <property type="match status" value="1"/>
</dbReference>
<dbReference type="STRING" id="398512.Bccel_1020"/>
<protein>
    <recommendedName>
        <fullName evidence="4">DNA mismatch repair protein MutL</fullName>
    </recommendedName>
</protein>
<evidence type="ECO:0000256" key="4">
    <source>
        <dbReference type="HAMAP-Rule" id="MF_00149"/>
    </source>
</evidence>
<dbReference type="InterPro" id="IPR014790">
    <property type="entry name" value="MutL_C"/>
</dbReference>
<dbReference type="InterPro" id="IPR042120">
    <property type="entry name" value="MutL_C_dimsub"/>
</dbReference>
<dbReference type="SUPFAM" id="SSF55874">
    <property type="entry name" value="ATPase domain of HSP90 chaperone/DNA topoisomerase II/histidine kinase"/>
    <property type="match status" value="1"/>
</dbReference>
<dbReference type="InterPro" id="IPR020568">
    <property type="entry name" value="Ribosomal_Su5_D2-typ_SF"/>
</dbReference>
<dbReference type="InterPro" id="IPR014721">
    <property type="entry name" value="Ribsml_uS5_D2-typ_fold_subgr"/>
</dbReference>
<dbReference type="GO" id="GO:0030983">
    <property type="term" value="F:mismatched DNA binding"/>
    <property type="evidence" value="ECO:0007669"/>
    <property type="project" value="InterPro"/>
</dbReference>
<proteinExistence type="inferred from homology"/>
<dbReference type="Gene3D" id="3.30.1540.20">
    <property type="entry name" value="MutL, C-terminal domain, dimerisation subdomain"/>
    <property type="match status" value="1"/>
</dbReference>
<name>A0A0L6JJ52_9FIRM</name>
<dbReference type="NCBIfam" id="TIGR00585">
    <property type="entry name" value="mutl"/>
    <property type="match status" value="1"/>
</dbReference>
<comment type="similarity">
    <text evidence="1 4">Belongs to the DNA mismatch repair MutL/HexB family.</text>
</comment>
<dbReference type="SUPFAM" id="SSF118116">
    <property type="entry name" value="DNA mismatch repair protein MutL"/>
    <property type="match status" value="1"/>
</dbReference>
<dbReference type="Gene3D" id="3.30.230.10">
    <property type="match status" value="1"/>
</dbReference>
<keyword evidence="3 4" id="KW-0234">DNA repair</keyword>
<keyword evidence="2 4" id="KW-0227">DNA damage</keyword>
<dbReference type="Proteomes" id="UP000036923">
    <property type="component" value="Unassembled WGS sequence"/>
</dbReference>
<dbReference type="SMART" id="SM01340">
    <property type="entry name" value="DNA_mis_repair"/>
    <property type="match status" value="1"/>
</dbReference>
<evidence type="ECO:0000256" key="2">
    <source>
        <dbReference type="ARBA" id="ARBA00022763"/>
    </source>
</evidence>
<dbReference type="OrthoDB" id="9763467at2"/>
<dbReference type="RefSeq" id="WP_036940400.1">
    <property type="nucleotide sequence ID" value="NZ_JQKC01000013.1"/>
</dbReference>
<dbReference type="InterPro" id="IPR038973">
    <property type="entry name" value="MutL/Mlh/Pms-like"/>
</dbReference>
<dbReference type="InterPro" id="IPR014762">
    <property type="entry name" value="DNA_mismatch_repair_CS"/>
</dbReference>
<dbReference type="FunFam" id="3.30.565.10:FF:000003">
    <property type="entry name" value="DNA mismatch repair endonuclease MutL"/>
    <property type="match status" value="1"/>
</dbReference>
<dbReference type="GO" id="GO:0005524">
    <property type="term" value="F:ATP binding"/>
    <property type="evidence" value="ECO:0007669"/>
    <property type="project" value="InterPro"/>
</dbReference>
<dbReference type="Gene3D" id="3.30.565.10">
    <property type="entry name" value="Histidine kinase-like ATPase, C-terminal domain"/>
    <property type="match status" value="1"/>
</dbReference>
<dbReference type="PROSITE" id="PS00058">
    <property type="entry name" value="DNA_MISMATCH_REPAIR_1"/>
    <property type="match status" value="1"/>
</dbReference>
<dbReference type="Gene3D" id="3.30.1370.100">
    <property type="entry name" value="MutL, C-terminal domain, regulatory subdomain"/>
    <property type="match status" value="1"/>
</dbReference>
<dbReference type="AlphaFoldDB" id="A0A0L6JJ52"/>
<dbReference type="InterPro" id="IPR036890">
    <property type="entry name" value="HATPase_C_sf"/>
</dbReference>
<dbReference type="InterPro" id="IPR002099">
    <property type="entry name" value="MutL/Mlh/PMS"/>
</dbReference>
<dbReference type="EMBL" id="LGTC01000001">
    <property type="protein sequence ID" value="KNY25760.1"/>
    <property type="molecule type" value="Genomic_DNA"/>
</dbReference>
<dbReference type="InterPro" id="IPR013507">
    <property type="entry name" value="DNA_mismatch_S5_2-like"/>
</dbReference>
<evidence type="ECO:0000256" key="3">
    <source>
        <dbReference type="ARBA" id="ARBA00023204"/>
    </source>
</evidence>
<dbReference type="GO" id="GO:0140664">
    <property type="term" value="F:ATP-dependent DNA damage sensor activity"/>
    <property type="evidence" value="ECO:0007669"/>
    <property type="project" value="InterPro"/>
</dbReference>
<dbReference type="CDD" id="cd16926">
    <property type="entry name" value="HATPase_MutL-MLH-PMS-like"/>
    <property type="match status" value="1"/>
</dbReference>
<dbReference type="Pfam" id="PF01119">
    <property type="entry name" value="DNA_mis_repair"/>
    <property type="match status" value="1"/>
</dbReference>
<dbReference type="HAMAP" id="MF_00149">
    <property type="entry name" value="DNA_mis_repair"/>
    <property type="match status" value="1"/>
</dbReference>
<dbReference type="InterPro" id="IPR042121">
    <property type="entry name" value="MutL_C_regsub"/>
</dbReference>
<evidence type="ECO:0000259" key="6">
    <source>
        <dbReference type="SMART" id="SM01340"/>
    </source>
</evidence>
<dbReference type="CDD" id="cd00782">
    <property type="entry name" value="MutL_Trans"/>
    <property type="match status" value="1"/>
</dbReference>
<feature type="domain" description="DNA mismatch repair protein S5" evidence="6">
    <location>
        <begin position="209"/>
        <end position="327"/>
    </location>
</feature>
<evidence type="ECO:0000313" key="7">
    <source>
        <dbReference type="EMBL" id="KNY25760.1"/>
    </source>
</evidence>
<dbReference type="PANTHER" id="PTHR10073:SF12">
    <property type="entry name" value="DNA MISMATCH REPAIR PROTEIN MLH1"/>
    <property type="match status" value="1"/>
</dbReference>
<dbReference type="PATRIC" id="fig|398512.5.peg.1057"/>
<dbReference type="eggNOG" id="COG0323">
    <property type="taxonomic scope" value="Bacteria"/>
</dbReference>
<dbReference type="GO" id="GO:0016887">
    <property type="term" value="F:ATP hydrolysis activity"/>
    <property type="evidence" value="ECO:0007669"/>
    <property type="project" value="InterPro"/>
</dbReference>
<evidence type="ECO:0000259" key="5">
    <source>
        <dbReference type="SMART" id="SM00853"/>
    </source>
</evidence>
<accession>A0A0L6JJ52</accession>
<dbReference type="GO" id="GO:0032300">
    <property type="term" value="C:mismatch repair complex"/>
    <property type="evidence" value="ECO:0007669"/>
    <property type="project" value="InterPro"/>
</dbReference>
<dbReference type="Pfam" id="PF08676">
    <property type="entry name" value="MutL_C"/>
    <property type="match status" value="1"/>
</dbReference>
<comment type="caution">
    <text evidence="7">The sequence shown here is derived from an EMBL/GenBank/DDBJ whole genome shotgun (WGS) entry which is preliminary data.</text>
</comment>
<organism evidence="7 8">
    <name type="scientific">Pseudobacteroides cellulosolvens ATCC 35603 = DSM 2933</name>
    <dbReference type="NCBI Taxonomy" id="398512"/>
    <lineage>
        <taxon>Bacteria</taxon>
        <taxon>Bacillati</taxon>
        <taxon>Bacillota</taxon>
        <taxon>Clostridia</taxon>
        <taxon>Eubacteriales</taxon>
        <taxon>Oscillospiraceae</taxon>
        <taxon>Pseudobacteroides</taxon>
    </lineage>
</organism>